<gene>
    <name evidence="7" type="ORF">NYPRO_LOCUS4369</name>
</gene>
<dbReference type="PANTHER" id="PTHR11593:SF11">
    <property type="entry name" value="LARGE RIBOSOMAL SUBUNIT PROTEIN UL22"/>
    <property type="match status" value="1"/>
</dbReference>
<sequence>MVCYSLDPENPTKSCKSRGSNLRVYFKNTHETSQAIKGMHIQKATKYLKDTTLQKQCVPFRRYNGGVGRCAQAKQWGWTQGRWPKKSADFLLHMLKNAESNVQPKGLDVDSLVIQHIQVNKAPQMRRRTYRAHLRINPHMNSPCHIEMILTEKEQIVPKLEEEVAQKKKIPQKKLKKQKLMAQE</sequence>
<dbReference type="AlphaFoldDB" id="A0A811Y7E3"/>
<dbReference type="EMBL" id="CAJHUB010000663">
    <property type="protein sequence ID" value="CAD7671574.1"/>
    <property type="molecule type" value="Genomic_DNA"/>
</dbReference>
<evidence type="ECO:0000256" key="5">
    <source>
        <dbReference type="ARBA" id="ARBA00035325"/>
    </source>
</evidence>
<dbReference type="GO" id="GO:0003735">
    <property type="term" value="F:structural constituent of ribosome"/>
    <property type="evidence" value="ECO:0007669"/>
    <property type="project" value="InterPro"/>
</dbReference>
<dbReference type="Pfam" id="PF00237">
    <property type="entry name" value="Ribosomal_L22"/>
    <property type="match status" value="1"/>
</dbReference>
<accession>A0A811Y7E3</accession>
<dbReference type="CDD" id="cd00336">
    <property type="entry name" value="Ribosomal_L22"/>
    <property type="match status" value="1"/>
</dbReference>
<dbReference type="GO" id="GO:0022625">
    <property type="term" value="C:cytosolic large ribosomal subunit"/>
    <property type="evidence" value="ECO:0007669"/>
    <property type="project" value="TreeGrafter"/>
</dbReference>
<evidence type="ECO:0000313" key="7">
    <source>
        <dbReference type="EMBL" id="CAD7671574.1"/>
    </source>
</evidence>
<dbReference type="InterPro" id="IPR005721">
    <property type="entry name" value="Ribosomal_uL22_euk/arc"/>
</dbReference>
<evidence type="ECO:0000256" key="4">
    <source>
        <dbReference type="ARBA" id="ARBA00035207"/>
    </source>
</evidence>
<evidence type="ECO:0000256" key="2">
    <source>
        <dbReference type="ARBA" id="ARBA00022980"/>
    </source>
</evidence>
<dbReference type="PANTHER" id="PTHR11593">
    <property type="entry name" value="60S RIBOSOMAL PROTEIN L17"/>
    <property type="match status" value="1"/>
</dbReference>
<dbReference type="SUPFAM" id="SSF54843">
    <property type="entry name" value="Ribosomal protein L22"/>
    <property type="match status" value="1"/>
</dbReference>
<keyword evidence="2 6" id="KW-0689">Ribosomal protein</keyword>
<dbReference type="NCBIfam" id="TIGR01038">
    <property type="entry name" value="uL22_arch_euk"/>
    <property type="match status" value="1"/>
</dbReference>
<keyword evidence="3 6" id="KW-0687">Ribonucleoprotein</keyword>
<keyword evidence="8" id="KW-1185">Reference proteome</keyword>
<dbReference type="GO" id="GO:0002181">
    <property type="term" value="P:cytoplasmic translation"/>
    <property type="evidence" value="ECO:0007669"/>
    <property type="project" value="TreeGrafter"/>
</dbReference>
<evidence type="ECO:0000313" key="8">
    <source>
        <dbReference type="Proteomes" id="UP000645828"/>
    </source>
</evidence>
<dbReference type="Proteomes" id="UP000645828">
    <property type="component" value="Unassembled WGS sequence"/>
</dbReference>
<evidence type="ECO:0000256" key="1">
    <source>
        <dbReference type="ARBA" id="ARBA00009451"/>
    </source>
</evidence>
<evidence type="ECO:0000256" key="3">
    <source>
        <dbReference type="ARBA" id="ARBA00023274"/>
    </source>
</evidence>
<name>A0A811Y7E3_NYCPR</name>
<dbReference type="InterPro" id="IPR036394">
    <property type="entry name" value="Ribosomal_uL22_sf"/>
</dbReference>
<evidence type="ECO:0000256" key="6">
    <source>
        <dbReference type="RuleBase" id="RU004005"/>
    </source>
</evidence>
<organism evidence="7 8">
    <name type="scientific">Nyctereutes procyonoides</name>
    <name type="common">Raccoon dog</name>
    <name type="synonym">Canis procyonoides</name>
    <dbReference type="NCBI Taxonomy" id="34880"/>
    <lineage>
        <taxon>Eukaryota</taxon>
        <taxon>Metazoa</taxon>
        <taxon>Chordata</taxon>
        <taxon>Craniata</taxon>
        <taxon>Vertebrata</taxon>
        <taxon>Euteleostomi</taxon>
        <taxon>Mammalia</taxon>
        <taxon>Eutheria</taxon>
        <taxon>Laurasiatheria</taxon>
        <taxon>Carnivora</taxon>
        <taxon>Caniformia</taxon>
        <taxon>Canidae</taxon>
        <taxon>Nyctereutes</taxon>
    </lineage>
</organism>
<comment type="similarity">
    <text evidence="1 6">Belongs to the universal ribosomal protein uL22 family.</text>
</comment>
<reference evidence="7" key="1">
    <citation type="submission" date="2020-12" db="EMBL/GenBank/DDBJ databases">
        <authorList>
            <consortium name="Molecular Ecology Group"/>
        </authorList>
    </citation>
    <scope>NUCLEOTIDE SEQUENCE</scope>
    <source>
        <strain evidence="7">TBG_1078</strain>
    </source>
</reference>
<comment type="caution">
    <text evidence="7">The sequence shown here is derived from an EMBL/GenBank/DDBJ whole genome shotgun (WGS) entry which is preliminary data.</text>
</comment>
<protein>
    <recommendedName>
        <fullName evidence="4">Large ribosomal subunit protein uL22</fullName>
    </recommendedName>
    <alternativeName>
        <fullName evidence="5">60S ribosomal protein L17</fullName>
    </alternativeName>
</protein>
<dbReference type="FunFam" id="3.90.470.10:FF:000003">
    <property type="entry name" value="60S ribosomal protein L17"/>
    <property type="match status" value="1"/>
</dbReference>
<dbReference type="InterPro" id="IPR001063">
    <property type="entry name" value="Ribosomal_uL22"/>
</dbReference>
<dbReference type="Gene3D" id="3.90.470.10">
    <property type="entry name" value="Ribosomal protein L22/L17"/>
    <property type="match status" value="1"/>
</dbReference>
<proteinExistence type="inferred from homology"/>